<dbReference type="SUPFAM" id="SSF46689">
    <property type="entry name" value="Homeodomain-like"/>
    <property type="match status" value="1"/>
</dbReference>
<reference evidence="4 5" key="1">
    <citation type="journal article" date="2012" name="J. Bacteriol.">
        <title>Complete Genome Sequence of Mycobacterium vaccae Type Strain ATCC 25954.</title>
        <authorList>
            <person name="Ho Y.S."/>
            <person name="Adroub S.A."/>
            <person name="Abadi M."/>
            <person name="Al Alwan B."/>
            <person name="Alkhateeb R."/>
            <person name="Gao G."/>
            <person name="Ragab A."/>
            <person name="Ali S."/>
            <person name="van Soolingen D."/>
            <person name="Bitter W."/>
            <person name="Pain A."/>
            <person name="Abdallah A.M."/>
        </authorList>
    </citation>
    <scope>NUCLEOTIDE SEQUENCE [LARGE SCALE GENOMIC DNA]</scope>
    <source>
        <strain evidence="4 5">ATCC 25954</strain>
    </source>
</reference>
<comment type="caution">
    <text evidence="4">The sequence shown here is derived from an EMBL/GenBank/DDBJ whole genome shotgun (WGS) entry which is preliminary data.</text>
</comment>
<gene>
    <name evidence="4" type="ORF">MVAC_11572</name>
</gene>
<feature type="DNA-binding region" description="H-T-H motif" evidence="2">
    <location>
        <begin position="29"/>
        <end position="48"/>
    </location>
</feature>
<dbReference type="Gene3D" id="1.10.357.10">
    <property type="entry name" value="Tetracycline Repressor, domain 2"/>
    <property type="match status" value="1"/>
</dbReference>
<keyword evidence="1 2" id="KW-0238">DNA-binding</keyword>
<dbReference type="Proteomes" id="UP000006072">
    <property type="component" value="Unassembled WGS sequence"/>
</dbReference>
<dbReference type="RefSeq" id="WP_003930640.1">
    <property type="nucleotide sequence ID" value="NZ_JH814690.1"/>
</dbReference>
<dbReference type="GO" id="GO:0000976">
    <property type="term" value="F:transcription cis-regulatory region binding"/>
    <property type="evidence" value="ECO:0007669"/>
    <property type="project" value="TreeGrafter"/>
</dbReference>
<dbReference type="eggNOG" id="COG1309">
    <property type="taxonomic scope" value="Bacteria"/>
</dbReference>
<dbReference type="InterPro" id="IPR009057">
    <property type="entry name" value="Homeodomain-like_sf"/>
</dbReference>
<dbReference type="InterPro" id="IPR050109">
    <property type="entry name" value="HTH-type_TetR-like_transc_reg"/>
</dbReference>
<dbReference type="PATRIC" id="fig|1194972.3.peg.2320"/>
<proteinExistence type="predicted"/>
<organism evidence="4 5">
    <name type="scientific">Mycolicibacterium vaccae ATCC 25954</name>
    <dbReference type="NCBI Taxonomy" id="1194972"/>
    <lineage>
        <taxon>Bacteria</taxon>
        <taxon>Bacillati</taxon>
        <taxon>Actinomycetota</taxon>
        <taxon>Actinomycetes</taxon>
        <taxon>Mycobacteriales</taxon>
        <taxon>Mycobacteriaceae</taxon>
        <taxon>Mycolicibacterium</taxon>
    </lineage>
</organism>
<evidence type="ECO:0000259" key="3">
    <source>
        <dbReference type="PROSITE" id="PS50977"/>
    </source>
</evidence>
<keyword evidence="5" id="KW-1185">Reference proteome</keyword>
<accession>K0US58</accession>
<dbReference type="PANTHER" id="PTHR30055:SF239">
    <property type="entry name" value="TRANSCRIPTIONAL REGULATORY PROTEIN"/>
    <property type="match status" value="1"/>
</dbReference>
<dbReference type="Pfam" id="PF00440">
    <property type="entry name" value="TetR_N"/>
    <property type="match status" value="1"/>
</dbReference>
<dbReference type="AlphaFoldDB" id="K0US58"/>
<dbReference type="PROSITE" id="PS50977">
    <property type="entry name" value="HTH_TETR_2"/>
    <property type="match status" value="1"/>
</dbReference>
<dbReference type="PANTHER" id="PTHR30055">
    <property type="entry name" value="HTH-TYPE TRANSCRIPTIONAL REGULATOR RUTR"/>
    <property type="match status" value="1"/>
</dbReference>
<sequence>MPPPVRTPRDAWVDAGLGLLAADGPDAVRVEVLAQRLGVTRGGFYRQFGGRSELIEAMLDTWEQRSIDDARARVEAEGGDARSKVARAGALTFSPELLPLDLAVRDWARRDREVARRLRQVDNRRMDYLRELLSAIVDDPAQVEARAMLAFSLVIGDHLIAADHPGSTRGRVIRDATRLLLGEITPV</sequence>
<dbReference type="GO" id="GO:0003700">
    <property type="term" value="F:DNA-binding transcription factor activity"/>
    <property type="evidence" value="ECO:0007669"/>
    <property type="project" value="TreeGrafter"/>
</dbReference>
<protein>
    <submittedName>
        <fullName evidence="4">TetR family transcriptional regulator</fullName>
    </submittedName>
</protein>
<evidence type="ECO:0000313" key="5">
    <source>
        <dbReference type="Proteomes" id="UP000006072"/>
    </source>
</evidence>
<dbReference type="HOGENOM" id="CLU_095332_0_0_11"/>
<dbReference type="EMBL" id="ALQA01000020">
    <property type="protein sequence ID" value="EJZ09691.1"/>
    <property type="molecule type" value="Genomic_DNA"/>
</dbReference>
<feature type="domain" description="HTH tetR-type" evidence="3">
    <location>
        <begin position="6"/>
        <end position="66"/>
    </location>
</feature>
<name>K0US58_MYCVA</name>
<evidence type="ECO:0000256" key="1">
    <source>
        <dbReference type="ARBA" id="ARBA00023125"/>
    </source>
</evidence>
<evidence type="ECO:0000256" key="2">
    <source>
        <dbReference type="PROSITE-ProRule" id="PRU00335"/>
    </source>
</evidence>
<dbReference type="InterPro" id="IPR001647">
    <property type="entry name" value="HTH_TetR"/>
</dbReference>
<evidence type="ECO:0000313" key="4">
    <source>
        <dbReference type="EMBL" id="EJZ09691.1"/>
    </source>
</evidence>